<sequence length="199" mass="23304">MQKYSKAEIEQIKYFLQRRDQLYEKNYTLSFERIVQQLKKELDIQISRTSLCSYSRKIGVGQCHVKKTDILEEKPEVQIGQKKPADELKQKESVVESYEGESDLIQLKQNRQKESDEPENKETISGSEESEPMQKLQKIPLNPENMLQIIPGQIQLQQAILNYHDAVKFAEENEQDDQKKVALRQKISLFIMKEKSADE</sequence>
<dbReference type="EMBL" id="CATOUU010000202">
    <property type="protein sequence ID" value="CAI9920583.1"/>
    <property type="molecule type" value="Genomic_DNA"/>
</dbReference>
<proteinExistence type="predicted"/>
<feature type="compositionally biased region" description="Basic and acidic residues" evidence="1">
    <location>
        <begin position="111"/>
        <end position="122"/>
    </location>
</feature>
<reference evidence="2" key="1">
    <citation type="submission" date="2023-06" db="EMBL/GenBank/DDBJ databases">
        <authorList>
            <person name="Kurt Z."/>
        </authorList>
    </citation>
    <scope>NUCLEOTIDE SEQUENCE</scope>
</reference>
<dbReference type="AlphaFoldDB" id="A0AA86NKC7"/>
<evidence type="ECO:0000313" key="4">
    <source>
        <dbReference type="Proteomes" id="UP001642409"/>
    </source>
</evidence>
<evidence type="ECO:0000313" key="2">
    <source>
        <dbReference type="EMBL" id="CAI9920583.1"/>
    </source>
</evidence>
<name>A0AA86NKC7_9EUKA</name>
<evidence type="ECO:0000256" key="1">
    <source>
        <dbReference type="SAM" id="MobiDB-lite"/>
    </source>
</evidence>
<protein>
    <submittedName>
        <fullName evidence="3">Hypothetical_protein</fullName>
    </submittedName>
</protein>
<comment type="caution">
    <text evidence="2">The sequence shown here is derived from an EMBL/GenBank/DDBJ whole genome shotgun (WGS) entry which is preliminary data.</text>
</comment>
<keyword evidence="4" id="KW-1185">Reference proteome</keyword>
<feature type="region of interest" description="Disordered" evidence="1">
    <location>
        <begin position="97"/>
        <end position="135"/>
    </location>
</feature>
<accession>A0AA86NKC7</accession>
<dbReference type="EMBL" id="CAXDID020000202">
    <property type="protein sequence ID" value="CAL6054365.1"/>
    <property type="molecule type" value="Genomic_DNA"/>
</dbReference>
<gene>
    <name evidence="3" type="ORF">HINF_LOCUS46028</name>
    <name evidence="2" type="ORF">HINF_LOCUS8228</name>
</gene>
<reference evidence="3 4" key="2">
    <citation type="submission" date="2024-07" db="EMBL/GenBank/DDBJ databases">
        <authorList>
            <person name="Akdeniz Z."/>
        </authorList>
    </citation>
    <scope>NUCLEOTIDE SEQUENCE [LARGE SCALE GENOMIC DNA]</scope>
</reference>
<organism evidence="2">
    <name type="scientific">Hexamita inflata</name>
    <dbReference type="NCBI Taxonomy" id="28002"/>
    <lineage>
        <taxon>Eukaryota</taxon>
        <taxon>Metamonada</taxon>
        <taxon>Diplomonadida</taxon>
        <taxon>Hexamitidae</taxon>
        <taxon>Hexamitinae</taxon>
        <taxon>Hexamita</taxon>
    </lineage>
</organism>
<dbReference type="Proteomes" id="UP001642409">
    <property type="component" value="Unassembled WGS sequence"/>
</dbReference>
<evidence type="ECO:0000313" key="3">
    <source>
        <dbReference type="EMBL" id="CAL6054365.1"/>
    </source>
</evidence>